<protein>
    <recommendedName>
        <fullName evidence="5">Secreted protein</fullName>
    </recommendedName>
</protein>
<evidence type="ECO:0000256" key="2">
    <source>
        <dbReference type="SAM" id="Phobius"/>
    </source>
</evidence>
<accession>A0ABS8NJ42</accession>
<comment type="caution">
    <text evidence="3">The sequence shown here is derived from an EMBL/GenBank/DDBJ whole genome shotgun (WGS) entry which is preliminary data.</text>
</comment>
<feature type="region of interest" description="Disordered" evidence="1">
    <location>
        <begin position="424"/>
        <end position="443"/>
    </location>
</feature>
<feature type="compositionally biased region" description="Low complexity" evidence="1">
    <location>
        <begin position="228"/>
        <end position="249"/>
    </location>
</feature>
<feature type="region of interest" description="Disordered" evidence="1">
    <location>
        <begin position="299"/>
        <end position="318"/>
    </location>
</feature>
<proteinExistence type="predicted"/>
<dbReference type="EMBL" id="JAJKFW010000025">
    <property type="protein sequence ID" value="MCC9643583.1"/>
    <property type="molecule type" value="Genomic_DNA"/>
</dbReference>
<evidence type="ECO:0000313" key="4">
    <source>
        <dbReference type="Proteomes" id="UP001430306"/>
    </source>
</evidence>
<keyword evidence="2" id="KW-1133">Transmembrane helix</keyword>
<name>A0ABS8NJ42_9BACT</name>
<feature type="compositionally biased region" description="Polar residues" evidence="1">
    <location>
        <begin position="359"/>
        <end position="384"/>
    </location>
</feature>
<gene>
    <name evidence="3" type="ORF">LOC71_14960</name>
</gene>
<organism evidence="3 4">
    <name type="scientific">Rhodopirellula halodulae</name>
    <dbReference type="NCBI Taxonomy" id="2894198"/>
    <lineage>
        <taxon>Bacteria</taxon>
        <taxon>Pseudomonadati</taxon>
        <taxon>Planctomycetota</taxon>
        <taxon>Planctomycetia</taxon>
        <taxon>Pirellulales</taxon>
        <taxon>Pirellulaceae</taxon>
        <taxon>Rhodopirellula</taxon>
    </lineage>
</organism>
<reference evidence="3" key="1">
    <citation type="submission" date="2021-11" db="EMBL/GenBank/DDBJ databases">
        <title>Genome sequence.</title>
        <authorList>
            <person name="Sun Q."/>
        </authorList>
    </citation>
    <scope>NUCLEOTIDE SEQUENCE</scope>
    <source>
        <strain evidence="3">JC740</strain>
    </source>
</reference>
<feature type="transmembrane region" description="Helical" evidence="2">
    <location>
        <begin position="31"/>
        <end position="49"/>
    </location>
</feature>
<evidence type="ECO:0000256" key="1">
    <source>
        <dbReference type="SAM" id="MobiDB-lite"/>
    </source>
</evidence>
<keyword evidence="2" id="KW-0812">Transmembrane</keyword>
<keyword evidence="2" id="KW-0472">Membrane</keyword>
<keyword evidence="4" id="KW-1185">Reference proteome</keyword>
<sequence>MTASTALNANGHAASATQMAVAGQCLRRRRWILAVTLGLTISSSVTGWIRESNAGFPEMVERVGRYCGCSWGDGYHTCHGSGMRPLANLPPKSYPARTGDLGEKVFGCQACQSSQCNGSCDASIASRLGSFGGYSMLRPTQLPATRQSTFYDRFDEYSRRVSFQSAAQEAGVSAVDPILDHETIEGRYRTTHSPRFELNAQHVVELQRDGYSVLADEPLADEPETGATPPVSSSVNATPTPTPTPTTVDPVEAEAHADADAVLPSHQLTQEEIQRFRDYHEHRRLEKKYQKYLIDPEQIDPYQTFGGPPVGSEQRRQLDEQKVDALLRERNESSSSDKGSGGSEDILPSPSDLLKDMSKSPTQSAVSDWRSSLDRSSQATSNWVADSDTPFEMDDVPLNELLPAYPEEDDPDLHLLPAEPVRAMRSATDALSQPSPDDFGVASPRQFIRQPTDGYSISPDSVNDEFAVDGSTVVRQPVNGPAEQVAEVPAFHFIRQPR</sequence>
<feature type="region of interest" description="Disordered" evidence="1">
    <location>
        <begin position="220"/>
        <end position="249"/>
    </location>
</feature>
<feature type="region of interest" description="Disordered" evidence="1">
    <location>
        <begin position="329"/>
        <end position="395"/>
    </location>
</feature>
<evidence type="ECO:0008006" key="5">
    <source>
        <dbReference type="Google" id="ProtNLM"/>
    </source>
</evidence>
<evidence type="ECO:0000313" key="3">
    <source>
        <dbReference type="EMBL" id="MCC9643583.1"/>
    </source>
</evidence>
<dbReference type="Proteomes" id="UP001430306">
    <property type="component" value="Unassembled WGS sequence"/>
</dbReference>
<dbReference type="RefSeq" id="WP_230274527.1">
    <property type="nucleotide sequence ID" value="NZ_JAJKFW010000025.1"/>
</dbReference>